<accession>D3G1R6</accession>
<gene>
    <name evidence="1" type="ordered locus">BpOF4_21484</name>
</gene>
<protein>
    <submittedName>
        <fullName evidence="1">Uncharacterized protein</fullName>
    </submittedName>
</protein>
<proteinExistence type="predicted"/>
<keyword evidence="1" id="KW-0614">Plasmid</keyword>
<organism evidence="1 2">
    <name type="scientific">Alkalihalophilus pseudofirmus (strain ATCC BAA-2126 / JCM 17055 / OF4)</name>
    <name type="common">Bacillus pseudofirmus</name>
    <dbReference type="NCBI Taxonomy" id="398511"/>
    <lineage>
        <taxon>Bacteria</taxon>
        <taxon>Bacillati</taxon>
        <taxon>Bacillota</taxon>
        <taxon>Bacilli</taxon>
        <taxon>Bacillales</taxon>
        <taxon>Bacillaceae</taxon>
        <taxon>Alkalihalophilus</taxon>
    </lineage>
</organism>
<reference evidence="1 2" key="1">
    <citation type="journal article" date="2011" name="Environ. Microbiol.">
        <title>Genome of alkaliphilic Bacillus pseudofirmus OF4 reveals adaptations that support the ability to grow in an external pH range from 7.5 to 11.4.</title>
        <authorList>
            <person name="Janto B."/>
            <person name="Ahmed A."/>
            <person name="Ito M."/>
            <person name="Liu J."/>
            <person name="Hicks D.B."/>
            <person name="Pagni S."/>
            <person name="Fackelmayer O.J."/>
            <person name="Smith T.A."/>
            <person name="Earl J."/>
            <person name="Elbourne L.D."/>
            <person name="Hassan K."/>
            <person name="Paulsen I.T."/>
            <person name="Kolsto A.B."/>
            <person name="Tourasse N.J."/>
            <person name="Ehrlich G.D."/>
            <person name="Boissy R."/>
            <person name="Ivey D.M."/>
            <person name="Li G."/>
            <person name="Xue Y."/>
            <person name="Ma Y."/>
            <person name="Hu F.Z."/>
            <person name="Krulwich T.A."/>
        </authorList>
    </citation>
    <scope>NUCLEOTIDE SEQUENCE [LARGE SCALE GENOMIC DNA]</scope>
    <source>
        <strain evidence="2">ATCC BAA-2126 / JCM 17055 / OF4</strain>
    </source>
</reference>
<evidence type="ECO:0000313" key="2">
    <source>
        <dbReference type="Proteomes" id="UP000001544"/>
    </source>
</evidence>
<sequence>MERMNALYYLSPLLKSALQEVTRVELEKINGYVDPNISSFKICALRLKVSELNFKELICEAQKDLENLLRITT</sequence>
<evidence type="ECO:0000313" key="1">
    <source>
        <dbReference type="EMBL" id="ADC52292.1"/>
    </source>
</evidence>
<dbReference type="AlphaFoldDB" id="D3G1R6"/>
<keyword evidence="2" id="KW-1185">Reference proteome</keyword>
<dbReference type="KEGG" id="bpf:BpOF4_21484"/>
<dbReference type="Proteomes" id="UP000001544">
    <property type="component" value="Plasmid pBpOF4-02"/>
</dbReference>
<name>D3G1R6_ALKPO</name>
<dbReference type="HOGENOM" id="CLU_2696947_0_0_9"/>
<geneLocation type="plasmid" evidence="1 2">
    <name>pBpOF4-02</name>
</geneLocation>
<dbReference type="EMBL" id="CP001880">
    <property type="protein sequence ID" value="ADC52292.1"/>
    <property type="molecule type" value="Genomic_DNA"/>
</dbReference>